<reference evidence="2" key="1">
    <citation type="submission" date="2022-07" db="EMBL/GenBank/DDBJ databases">
        <title>Phylogenomic reconstructions and comparative analyses of Kickxellomycotina fungi.</title>
        <authorList>
            <person name="Reynolds N.K."/>
            <person name="Stajich J.E."/>
            <person name="Barry K."/>
            <person name="Grigoriev I.V."/>
            <person name="Crous P."/>
            <person name="Smith M.E."/>
        </authorList>
    </citation>
    <scope>NUCLEOTIDE SEQUENCE</scope>
    <source>
        <strain evidence="2">RSA 861</strain>
    </source>
</reference>
<comment type="caution">
    <text evidence="2">The sequence shown here is derived from an EMBL/GenBank/DDBJ whole genome shotgun (WGS) entry which is preliminary data.</text>
</comment>
<feature type="region of interest" description="Disordered" evidence="1">
    <location>
        <begin position="153"/>
        <end position="232"/>
    </location>
</feature>
<dbReference type="AlphaFoldDB" id="A0A9W8A7P2"/>
<feature type="region of interest" description="Disordered" evidence="1">
    <location>
        <begin position="260"/>
        <end position="297"/>
    </location>
</feature>
<accession>A0A9W8A7P2</accession>
<sequence>MRAVKFNLGEFKAGNRAVPFYVYTFPGLPNYHTSDKRSAHPGTPSQPPLYYRVKDIVAVFLTKYPEYIAHCIPVLQGFDPFYIVQCGNGDLFIIVSALRSIAYKFPDQPHLSTFCNFHLEEFHHGQASNLLLSLGFTRIARPVTCTEEDLPVAMADQQPNRPPLSNSPSAYPRGSPPSNAIHMSHGPAAPPINRSPRRNDHSHEANHPREAAAPQPAYSAAYPAGTPRANTVARGYDPRALHDAGPPSKRQRSIPQAEAGYASLPSPMDPSIPPLVSPASLSTHPRDTKRRNSLNLTVCTPNYDAQPALVARPAEVPNVKLQPTPRPLAQSGPSSYPPPSSAHAGFTLPTPRPGGPVPPHLVQRGPASSPLRTTPPTAPLPRSRLNSDTAVSGAGTFELGMPPSRPSAEHALAETLEAVRYRMERLAGLEQRMEKQLRRSTCLLTTLQRQAAQVDTAAGSPTFWTRMHTLVRTTLAGGDGSTTGNSLALLAEKACPGLPGEDAPASPSTATPSPFPTTTQLPTASEVTVPVAINDVPSSSHNLESTTVQAAAAEPHGIPPPNNLTAPVQAGPTATTTPVLQRS</sequence>
<feature type="region of interest" description="Disordered" evidence="1">
    <location>
        <begin position="319"/>
        <end position="388"/>
    </location>
</feature>
<protein>
    <submittedName>
        <fullName evidence="2">Uncharacterized protein</fullName>
    </submittedName>
</protein>
<evidence type="ECO:0000313" key="3">
    <source>
        <dbReference type="Proteomes" id="UP001150569"/>
    </source>
</evidence>
<feature type="compositionally biased region" description="Pro residues" evidence="1">
    <location>
        <begin position="350"/>
        <end position="359"/>
    </location>
</feature>
<name>A0A9W8A7P2_9FUNG</name>
<feature type="compositionally biased region" description="Polar residues" evidence="1">
    <location>
        <begin position="572"/>
        <end position="583"/>
    </location>
</feature>
<feature type="compositionally biased region" description="Low complexity" evidence="1">
    <location>
        <begin position="503"/>
        <end position="517"/>
    </location>
</feature>
<gene>
    <name evidence="2" type="ORF">IWQ60_006236</name>
</gene>
<feature type="compositionally biased region" description="Low complexity" evidence="1">
    <location>
        <begin position="211"/>
        <end position="224"/>
    </location>
</feature>
<feature type="compositionally biased region" description="Low complexity" evidence="1">
    <location>
        <begin position="360"/>
        <end position="384"/>
    </location>
</feature>
<feature type="compositionally biased region" description="Polar residues" evidence="1">
    <location>
        <begin position="157"/>
        <end position="169"/>
    </location>
</feature>
<evidence type="ECO:0000313" key="2">
    <source>
        <dbReference type="EMBL" id="KAJ1922875.1"/>
    </source>
</evidence>
<feature type="region of interest" description="Disordered" evidence="1">
    <location>
        <begin position="496"/>
        <end position="517"/>
    </location>
</feature>
<evidence type="ECO:0000256" key="1">
    <source>
        <dbReference type="SAM" id="MobiDB-lite"/>
    </source>
</evidence>
<dbReference type="Proteomes" id="UP001150569">
    <property type="component" value="Unassembled WGS sequence"/>
</dbReference>
<feature type="compositionally biased region" description="Basic and acidic residues" evidence="1">
    <location>
        <begin position="197"/>
        <end position="210"/>
    </location>
</feature>
<proteinExistence type="predicted"/>
<organism evidence="2 3">
    <name type="scientific">Tieghemiomyces parasiticus</name>
    <dbReference type="NCBI Taxonomy" id="78921"/>
    <lineage>
        <taxon>Eukaryota</taxon>
        <taxon>Fungi</taxon>
        <taxon>Fungi incertae sedis</taxon>
        <taxon>Zoopagomycota</taxon>
        <taxon>Kickxellomycotina</taxon>
        <taxon>Dimargaritomycetes</taxon>
        <taxon>Dimargaritales</taxon>
        <taxon>Dimargaritaceae</taxon>
        <taxon>Tieghemiomyces</taxon>
    </lineage>
</organism>
<feature type="compositionally biased region" description="Polar residues" evidence="1">
    <location>
        <begin position="536"/>
        <end position="549"/>
    </location>
</feature>
<feature type="region of interest" description="Disordered" evidence="1">
    <location>
        <begin position="536"/>
        <end position="583"/>
    </location>
</feature>
<dbReference type="OrthoDB" id="5576603at2759"/>
<keyword evidence="3" id="KW-1185">Reference proteome</keyword>
<dbReference type="EMBL" id="JANBPT010000368">
    <property type="protein sequence ID" value="KAJ1922875.1"/>
    <property type="molecule type" value="Genomic_DNA"/>
</dbReference>
<feature type="compositionally biased region" description="Pro residues" evidence="1">
    <location>
        <begin position="267"/>
        <end position="276"/>
    </location>
</feature>